<accession>A0AAV1LWT3</accession>
<evidence type="ECO:0000256" key="2">
    <source>
        <dbReference type="ARBA" id="ARBA00022792"/>
    </source>
</evidence>
<dbReference type="AlphaFoldDB" id="A0AAV1LWT3"/>
<proteinExistence type="inferred from homology"/>
<dbReference type="Gene3D" id="4.10.95.10">
    <property type="entry name" value="Cytochrome c oxidase, subunit VIa"/>
    <property type="match status" value="1"/>
</dbReference>
<dbReference type="EMBL" id="CAVLGL010000115">
    <property type="protein sequence ID" value="CAK1599736.1"/>
    <property type="molecule type" value="Genomic_DNA"/>
</dbReference>
<evidence type="ECO:0000256" key="7">
    <source>
        <dbReference type="SAM" id="Phobius"/>
    </source>
</evidence>
<keyword evidence="9" id="KW-1185">Reference proteome</keyword>
<keyword evidence="7" id="KW-0812">Transmembrane</keyword>
<organism evidence="8 9">
    <name type="scientific">Parnassius mnemosyne</name>
    <name type="common">clouded apollo</name>
    <dbReference type="NCBI Taxonomy" id="213953"/>
    <lineage>
        <taxon>Eukaryota</taxon>
        <taxon>Metazoa</taxon>
        <taxon>Ecdysozoa</taxon>
        <taxon>Arthropoda</taxon>
        <taxon>Hexapoda</taxon>
        <taxon>Insecta</taxon>
        <taxon>Pterygota</taxon>
        <taxon>Neoptera</taxon>
        <taxon>Endopterygota</taxon>
        <taxon>Lepidoptera</taxon>
        <taxon>Glossata</taxon>
        <taxon>Ditrysia</taxon>
        <taxon>Papilionoidea</taxon>
        <taxon>Papilionidae</taxon>
        <taxon>Parnassiinae</taxon>
        <taxon>Parnassini</taxon>
        <taxon>Parnassius</taxon>
        <taxon>Driopa</taxon>
    </lineage>
</organism>
<dbReference type="Proteomes" id="UP001314205">
    <property type="component" value="Unassembled WGS sequence"/>
</dbReference>
<reference evidence="8 9" key="1">
    <citation type="submission" date="2023-11" db="EMBL/GenBank/DDBJ databases">
        <authorList>
            <person name="Hedman E."/>
            <person name="Englund M."/>
            <person name="Stromberg M."/>
            <person name="Nyberg Akerstrom W."/>
            <person name="Nylinder S."/>
            <person name="Jareborg N."/>
            <person name="Kallberg Y."/>
            <person name="Kronander E."/>
        </authorList>
    </citation>
    <scope>NUCLEOTIDE SEQUENCE [LARGE SCALE GENOMIC DNA]</scope>
</reference>
<keyword evidence="2" id="KW-0999">Mitochondrion inner membrane</keyword>
<evidence type="ECO:0000256" key="3">
    <source>
        <dbReference type="ARBA" id="ARBA00022946"/>
    </source>
</evidence>
<evidence type="ECO:0000256" key="1">
    <source>
        <dbReference type="ARBA" id="ARBA00004273"/>
    </source>
</evidence>
<protein>
    <submittedName>
        <fullName evidence="8">Uncharacterized protein</fullName>
    </submittedName>
</protein>
<dbReference type="SUPFAM" id="SSF81411">
    <property type="entry name" value="Mitochondrial cytochrome c oxidase subunit VIa"/>
    <property type="match status" value="1"/>
</dbReference>
<dbReference type="GO" id="GO:0005743">
    <property type="term" value="C:mitochondrial inner membrane"/>
    <property type="evidence" value="ECO:0007669"/>
    <property type="project" value="UniProtKB-SubCell"/>
</dbReference>
<evidence type="ECO:0000313" key="9">
    <source>
        <dbReference type="Proteomes" id="UP001314205"/>
    </source>
</evidence>
<comment type="similarity">
    <text evidence="6">Belongs to the cytochrome c oxidase subunit 6A family.</text>
</comment>
<evidence type="ECO:0000256" key="5">
    <source>
        <dbReference type="ARBA" id="ARBA00023136"/>
    </source>
</evidence>
<dbReference type="GO" id="GO:0006123">
    <property type="term" value="P:mitochondrial electron transport, cytochrome c to oxygen"/>
    <property type="evidence" value="ECO:0007669"/>
    <property type="project" value="TreeGrafter"/>
</dbReference>
<comment type="caution">
    <text evidence="8">The sequence shown here is derived from an EMBL/GenBank/DDBJ whole genome shotgun (WGS) entry which is preliminary data.</text>
</comment>
<dbReference type="InterPro" id="IPR001349">
    <property type="entry name" value="Cyt_c_oxidase_su6a"/>
</dbReference>
<keyword evidence="4" id="KW-0496">Mitochondrion</keyword>
<sequence>MFVNKILKKQKFKKDACKVNEIAEIRNYKLSCPPRPSGTCGCQPQIPSYKNIMPPPASCRKVDIPPNPCVPRYHHGKDTWKKYKYFALFVCFPLILIQTLHVLGHKSPPKEACLDYEYMRRRTKRFPWGDGIQSLLHNERVNHLPGECEPPPLECD</sequence>
<comment type="subcellular location">
    <subcellularLocation>
        <location evidence="1">Mitochondrion inner membrane</location>
    </subcellularLocation>
</comment>
<keyword evidence="5 7" id="KW-0472">Membrane</keyword>
<evidence type="ECO:0000256" key="4">
    <source>
        <dbReference type="ARBA" id="ARBA00023128"/>
    </source>
</evidence>
<feature type="transmembrane region" description="Helical" evidence="7">
    <location>
        <begin position="85"/>
        <end position="104"/>
    </location>
</feature>
<dbReference type="PANTHER" id="PTHR11504">
    <property type="entry name" value="CYTOCHROME C OXIDASE POLYPEPTIDE VIA"/>
    <property type="match status" value="1"/>
</dbReference>
<gene>
    <name evidence="8" type="ORF">PARMNEM_LOCUS18585</name>
</gene>
<name>A0AAV1LWT3_9NEOP</name>
<dbReference type="GO" id="GO:0030234">
    <property type="term" value="F:enzyme regulator activity"/>
    <property type="evidence" value="ECO:0007669"/>
    <property type="project" value="TreeGrafter"/>
</dbReference>
<dbReference type="InterPro" id="IPR036418">
    <property type="entry name" value="Cyt_c_oxidase_su6a_sf"/>
</dbReference>
<evidence type="ECO:0000256" key="6">
    <source>
        <dbReference type="RuleBase" id="RU004396"/>
    </source>
</evidence>
<dbReference type="Pfam" id="PF02046">
    <property type="entry name" value="COX6A"/>
    <property type="match status" value="1"/>
</dbReference>
<dbReference type="PANTHER" id="PTHR11504:SF0">
    <property type="entry name" value="CYTOCHROME C OXIDASE SUBUNIT"/>
    <property type="match status" value="1"/>
</dbReference>
<keyword evidence="3" id="KW-0809">Transit peptide</keyword>
<keyword evidence="7" id="KW-1133">Transmembrane helix</keyword>
<evidence type="ECO:0000313" key="8">
    <source>
        <dbReference type="EMBL" id="CAK1599736.1"/>
    </source>
</evidence>